<accession>A0A0Z8UBK2</accession>
<dbReference type="Proteomes" id="UP000072083">
    <property type="component" value="Unassembled WGS sequence"/>
</dbReference>
<proteinExistence type="predicted"/>
<dbReference type="EMBL" id="FIGZ01000002">
    <property type="protein sequence ID" value="CYU57640.1"/>
    <property type="molecule type" value="Genomic_DNA"/>
</dbReference>
<protein>
    <submittedName>
        <fullName evidence="1">Uncharacterized protein</fullName>
    </submittedName>
</protein>
<evidence type="ECO:0000313" key="1">
    <source>
        <dbReference type="EMBL" id="CYU57640.1"/>
    </source>
</evidence>
<sequence>MKKVLVVAGGVVLLLLTFLNPLFGVVFGDLVVWEFLKK</sequence>
<organism evidence="1 2">
    <name type="scientific">Streptococcus suis</name>
    <dbReference type="NCBI Taxonomy" id="1307"/>
    <lineage>
        <taxon>Bacteria</taxon>
        <taxon>Bacillati</taxon>
        <taxon>Bacillota</taxon>
        <taxon>Bacilli</taxon>
        <taxon>Lactobacillales</taxon>
        <taxon>Streptococcaceae</taxon>
        <taxon>Streptococcus</taxon>
    </lineage>
</organism>
<reference evidence="1 2" key="1">
    <citation type="submission" date="2016-02" db="EMBL/GenBank/DDBJ databases">
        <authorList>
            <consortium name="Pathogen Informatics"/>
        </authorList>
    </citation>
    <scope>NUCLEOTIDE SEQUENCE [LARGE SCALE GENOMIC DNA]</scope>
    <source>
        <strain evidence="1 2">LSS44</strain>
    </source>
</reference>
<name>A0A0Z8UBK2_STRSU</name>
<evidence type="ECO:0000313" key="2">
    <source>
        <dbReference type="Proteomes" id="UP000072083"/>
    </source>
</evidence>
<dbReference type="AlphaFoldDB" id="A0A0Z8UBK2"/>
<gene>
    <name evidence="1" type="ORF">ERS132406_00254</name>
</gene>